<dbReference type="InterPro" id="IPR036736">
    <property type="entry name" value="ACP-like_sf"/>
</dbReference>
<dbReference type="Gene3D" id="3.30.559.30">
    <property type="entry name" value="Nonribosomal peptide synthetase, condensation domain"/>
    <property type="match status" value="1"/>
</dbReference>
<organism evidence="4 5">
    <name type="scientific">Belliella marina</name>
    <dbReference type="NCBI Taxonomy" id="1644146"/>
    <lineage>
        <taxon>Bacteria</taxon>
        <taxon>Pseudomonadati</taxon>
        <taxon>Bacteroidota</taxon>
        <taxon>Cytophagia</taxon>
        <taxon>Cytophagales</taxon>
        <taxon>Cyclobacteriaceae</taxon>
        <taxon>Belliella</taxon>
    </lineage>
</organism>
<dbReference type="InterPro" id="IPR023213">
    <property type="entry name" value="CAT-like_dom_sf"/>
</dbReference>
<evidence type="ECO:0000313" key="5">
    <source>
        <dbReference type="Proteomes" id="UP001597361"/>
    </source>
</evidence>
<name>A0ABW4VNN9_9BACT</name>
<accession>A0ABW4VNN9</accession>
<dbReference type="PANTHER" id="PTHR45527:SF1">
    <property type="entry name" value="FATTY ACID SYNTHASE"/>
    <property type="match status" value="1"/>
</dbReference>
<evidence type="ECO:0000256" key="2">
    <source>
        <dbReference type="ARBA" id="ARBA00022553"/>
    </source>
</evidence>
<dbReference type="Pfam" id="PF00501">
    <property type="entry name" value="AMP-binding"/>
    <property type="match status" value="1"/>
</dbReference>
<dbReference type="Pfam" id="PF00550">
    <property type="entry name" value="PP-binding"/>
    <property type="match status" value="1"/>
</dbReference>
<dbReference type="SMART" id="SM00823">
    <property type="entry name" value="PKS_PP"/>
    <property type="match status" value="1"/>
</dbReference>
<dbReference type="InterPro" id="IPR001031">
    <property type="entry name" value="Thioesterase"/>
</dbReference>
<dbReference type="Gene3D" id="3.30.559.10">
    <property type="entry name" value="Chloramphenicol acetyltransferase-like domain"/>
    <property type="match status" value="1"/>
</dbReference>
<dbReference type="PROSITE" id="PS50075">
    <property type="entry name" value="CARRIER"/>
    <property type="match status" value="1"/>
</dbReference>
<dbReference type="Pfam" id="PF13649">
    <property type="entry name" value="Methyltransf_25"/>
    <property type="match status" value="1"/>
</dbReference>
<sequence length="1728" mass="196474">MEGLREKKNVRTFQTSESQKEIWLSCIIGGEDANRAYNESISIELNGYLDYLSLKKALNEILERHDILKSTFSPDGQSIYIGNQQSLIEVVSLYDLDMEAQKQRVAELLEEQALLVFDLESGPLTKITIIQKSPEENILVFTAHHLVCDGWSTGVFLRELCQLYNSYYEGYGFELDTAPSYWEYADFEKEFQNSNQFERNLDFWKKELGSKPVSLRLATDFERTDDRSFNGKRFDQEIDFGMSKRLKQLSKDLGVSFFNLMLSSFELLMAKSANQKEFVIGLPAAGQVITEKYNLIGHCVNLLPVPVSIDLDMHFSDYVKGRKKKLSEILDHQQITFGTLLKELKIARKVNEVPIVPVVFNVDLGMDDEVEFLGLDFSIQTNPRKFENFEIFLNLFESKSNLVFEWSYNPDLYTASTISNWSDGLNKILLEILDQPNLKLVDLLATQEDSESYQLPAYGEETDGFIPVVELIERSVELYADKVAVIFKDRPLTYRKLNSLSNKLARNLQLQGVIKGDKVGLVMERSERMIVSIFAILKAGAAYLPIDVDYPISRINFTLSDAGSKLAIIDKKSSEKFKNSFDLISYEDAMAFSDAVEDTNLGITLSENDPAYIIYTSGSTGQPKGVVLDHGNLYSFLRNVSEKPGISSNDVLLAVTSNSFDISILELFLPYVHGAQSFLLDNFERRDPKKMLDVIQKNHITIMFATPSHWKMLLDTGWHNRFPKLNIISGGEALEVHLADKLIDRCKALWNIYGPTETTVFSTIKQISTKGKPISIGKPIRGTNIYILDENGKPLPAGEIGEMYISGQGVGQGYINRNDLNSEKFLVDPFVDKPGVRMFKTGDLGKYDHNGELYCLGRIDQQVKFRGFRIELDEISNKLISLDKIADALVDVKEVNGEKSLVAYLIPQKSDSSSEYENWKEKWDNIYVQGQEEIDEHADQNEDLDYVIAKVIGNEKDFELEASEWKNQSVKRLKAIGAKNVLEVGSGAGQIALEMINDVEKYIATDFAETAIENLRSKIANMPNLAGKFETRVSAADDFSFVTPSSLDLVIIHSVAQYFPSSNYFLKTIKNSISALSDGGCLFIGDMQSASTLGMYHAFDQLRNVKSKISIKDFKEIIERRVTIEDELTADPQFFFDLINYIPEITAVDIQLREGSVLNETTKYHYDVWLYKGGHKSNVDSDLSYVWETDVDGRSLQKVLQDKQDKIIQIKNIPNSRTAEDFDFYQFIQNSEEGGFVQEYKQKESAIIQSLDPDLFRKIGDENGFRTHVRLQSDGVDNLIEVYFVPNTPVFQNSLPTIGNQHGNVDLNKYIREPFNNQLELDTSMIRKALSESLPSFMVPTYFVQLPEFPLSQNGKIVKQQLPIPILQENQETDLSTYELNPKEQIIAEIWGKALGISKIGPNDDFFELGGHSLLAVKVMSQIDAKLGVRLPIATLFHYPTIASLSQKLSEEDKPKEWSCIVPIKTTGSKKPLFIVHGAGLNVMPFHSLAKVIDGDQPIYGIQSKGLNGLDRPFDCIKEMAAYYVGQILEVQPKGNIELAGYSFGGVVAFEMARILKEKYKIELEKVIMIEAYADQAQLYENSMSKFFSKTKVFWKKRFFNFKILLQSPKIYRDEKLHYYSQNVVRLAKSILGIKEKVVEDSLMETIKSIEAFNNEAMRKYTIEPLDIKVSLLKTKNQYHWLEDFEYYGWGRYSREVVWEEIQGNHNMIFEPENIGILATGLEKIIMK</sequence>
<dbReference type="CDD" id="cd02440">
    <property type="entry name" value="AdoMet_MTases"/>
    <property type="match status" value="1"/>
</dbReference>
<dbReference type="InterPro" id="IPR001242">
    <property type="entry name" value="Condensation_dom"/>
</dbReference>
<dbReference type="SUPFAM" id="SSF47336">
    <property type="entry name" value="ACP-like"/>
    <property type="match status" value="1"/>
</dbReference>
<dbReference type="Gene3D" id="3.40.50.1820">
    <property type="entry name" value="alpha/beta hydrolase"/>
    <property type="match status" value="1"/>
</dbReference>
<dbReference type="Gene3D" id="1.10.1200.10">
    <property type="entry name" value="ACP-like"/>
    <property type="match status" value="1"/>
</dbReference>
<dbReference type="Pfam" id="PF00975">
    <property type="entry name" value="Thioesterase"/>
    <property type="match status" value="1"/>
</dbReference>
<protein>
    <submittedName>
        <fullName evidence="4">Amino acid adenylation domain-containing protein</fullName>
    </submittedName>
</protein>
<dbReference type="Proteomes" id="UP001597361">
    <property type="component" value="Unassembled WGS sequence"/>
</dbReference>
<dbReference type="Gene3D" id="3.40.50.150">
    <property type="entry name" value="Vaccinia Virus protein VP39"/>
    <property type="match status" value="1"/>
</dbReference>
<dbReference type="Gene3D" id="3.40.50.12780">
    <property type="entry name" value="N-terminal domain of ligase-like"/>
    <property type="match status" value="1"/>
</dbReference>
<dbReference type="InterPro" id="IPR009081">
    <property type="entry name" value="PP-bd_ACP"/>
</dbReference>
<evidence type="ECO:0000256" key="1">
    <source>
        <dbReference type="ARBA" id="ARBA00022450"/>
    </source>
</evidence>
<keyword evidence="1" id="KW-0596">Phosphopantetheine</keyword>
<dbReference type="SUPFAM" id="SSF53474">
    <property type="entry name" value="alpha/beta-Hydrolases"/>
    <property type="match status" value="1"/>
</dbReference>
<comment type="caution">
    <text evidence="4">The sequence shown here is derived from an EMBL/GenBank/DDBJ whole genome shotgun (WGS) entry which is preliminary data.</text>
</comment>
<dbReference type="PANTHER" id="PTHR45527">
    <property type="entry name" value="NONRIBOSOMAL PEPTIDE SYNTHETASE"/>
    <property type="match status" value="1"/>
</dbReference>
<evidence type="ECO:0000313" key="4">
    <source>
        <dbReference type="EMBL" id="MFD2035766.1"/>
    </source>
</evidence>
<keyword evidence="5" id="KW-1185">Reference proteome</keyword>
<dbReference type="NCBIfam" id="TIGR01733">
    <property type="entry name" value="AA-adenyl-dom"/>
    <property type="match status" value="1"/>
</dbReference>
<dbReference type="SUPFAM" id="SSF52777">
    <property type="entry name" value="CoA-dependent acyltransferases"/>
    <property type="match status" value="2"/>
</dbReference>
<dbReference type="InterPro" id="IPR020845">
    <property type="entry name" value="AMP-binding_CS"/>
</dbReference>
<keyword evidence="2" id="KW-0597">Phosphoprotein</keyword>
<dbReference type="InterPro" id="IPR042099">
    <property type="entry name" value="ANL_N_sf"/>
</dbReference>
<dbReference type="InterPro" id="IPR029063">
    <property type="entry name" value="SAM-dependent_MTases_sf"/>
</dbReference>
<dbReference type="RefSeq" id="WP_376886697.1">
    <property type="nucleotide sequence ID" value="NZ_JBHUHR010000038.1"/>
</dbReference>
<dbReference type="InterPro" id="IPR010071">
    <property type="entry name" value="AA_adenyl_dom"/>
</dbReference>
<gene>
    <name evidence="4" type="ORF">ACFSKL_13265</name>
</gene>
<dbReference type="InterPro" id="IPR020806">
    <property type="entry name" value="PKS_PP-bd"/>
</dbReference>
<dbReference type="Gene3D" id="3.30.300.30">
    <property type="match status" value="2"/>
</dbReference>
<feature type="domain" description="Carrier" evidence="3">
    <location>
        <begin position="1378"/>
        <end position="1453"/>
    </location>
</feature>
<evidence type="ECO:0000259" key="3">
    <source>
        <dbReference type="PROSITE" id="PS50075"/>
    </source>
</evidence>
<dbReference type="EMBL" id="JBHUHR010000038">
    <property type="protein sequence ID" value="MFD2035766.1"/>
    <property type="molecule type" value="Genomic_DNA"/>
</dbReference>
<dbReference type="Pfam" id="PF00668">
    <property type="entry name" value="Condensation"/>
    <property type="match status" value="1"/>
</dbReference>
<dbReference type="InterPro" id="IPR045851">
    <property type="entry name" value="AMP-bd_C_sf"/>
</dbReference>
<dbReference type="InterPro" id="IPR029058">
    <property type="entry name" value="AB_hydrolase_fold"/>
</dbReference>
<dbReference type="InterPro" id="IPR000873">
    <property type="entry name" value="AMP-dep_synth/lig_dom"/>
</dbReference>
<dbReference type="PROSITE" id="PS00455">
    <property type="entry name" value="AMP_BINDING"/>
    <property type="match status" value="1"/>
</dbReference>
<dbReference type="CDD" id="cd05930">
    <property type="entry name" value="A_NRPS"/>
    <property type="match status" value="1"/>
</dbReference>
<dbReference type="SUPFAM" id="SSF56801">
    <property type="entry name" value="Acetyl-CoA synthetase-like"/>
    <property type="match status" value="1"/>
</dbReference>
<reference evidence="5" key="1">
    <citation type="journal article" date="2019" name="Int. J. Syst. Evol. Microbiol.">
        <title>The Global Catalogue of Microorganisms (GCM) 10K type strain sequencing project: providing services to taxonomists for standard genome sequencing and annotation.</title>
        <authorList>
            <consortium name="The Broad Institute Genomics Platform"/>
            <consortium name="The Broad Institute Genome Sequencing Center for Infectious Disease"/>
            <person name="Wu L."/>
            <person name="Ma J."/>
        </authorList>
    </citation>
    <scope>NUCLEOTIDE SEQUENCE [LARGE SCALE GENOMIC DNA]</scope>
    <source>
        <strain evidence="5">CGMCC 1.15180</strain>
    </source>
</reference>
<proteinExistence type="predicted"/>
<dbReference type="InterPro" id="IPR041698">
    <property type="entry name" value="Methyltransf_25"/>
</dbReference>
<dbReference type="SUPFAM" id="SSF53335">
    <property type="entry name" value="S-adenosyl-L-methionine-dependent methyltransferases"/>
    <property type="match status" value="1"/>
</dbReference>